<protein>
    <submittedName>
        <fullName evidence="1">Uncharacterized protein</fullName>
    </submittedName>
</protein>
<evidence type="ECO:0000313" key="1">
    <source>
        <dbReference type="EMBL" id="AHM76580.2"/>
    </source>
</evidence>
<proteinExistence type="predicted"/>
<accession>A0A7U4GJ54</accession>
<dbReference type="Proteomes" id="UP000230961">
    <property type="component" value="Plasmid p1_80K"/>
</dbReference>
<dbReference type="KEGG" id="yel:LC20_06008"/>
<name>A0A7U4GJ54_YEREN</name>
<keyword evidence="1" id="KW-0614">Plasmid</keyword>
<organism evidence="1 2">
    <name type="scientific">Yersinia enterocolitica LC20</name>
    <dbReference type="NCBI Taxonomy" id="1443113"/>
    <lineage>
        <taxon>Bacteria</taxon>
        <taxon>Pseudomonadati</taxon>
        <taxon>Pseudomonadota</taxon>
        <taxon>Gammaproteobacteria</taxon>
        <taxon>Enterobacterales</taxon>
        <taxon>Yersiniaceae</taxon>
        <taxon>Yersinia</taxon>
    </lineage>
</organism>
<geneLocation type="plasmid" evidence="2">
    <name>Plasmid1_80k</name>
</geneLocation>
<dbReference type="AlphaFoldDB" id="A0A7U4GJ54"/>
<gene>
    <name evidence="1" type="ORF">LC20_06008</name>
</gene>
<dbReference type="EMBL" id="CP007449">
    <property type="protein sequence ID" value="AHM76580.2"/>
    <property type="molecule type" value="Genomic_DNA"/>
</dbReference>
<sequence>MNKKYLYGKLINLSPMIEGKAGIRFSDLSHYHRLENAKMRDNEMEKTFTLNKNRYHFNINGRILNPEEMSTNPTITLYPRHCYCLCLSNRGNALDLYNRFEADVCIEFDVDELLTRLSIIPVKRFKGMEFIADNITYYDDEIPGKIDEKSLIFYKEKQFSPEDEFRIALLYPLDKVGFKGDCNLNCVIACF</sequence>
<reference evidence="1 2" key="1">
    <citation type="submission" date="2017-11" db="EMBL/GenBank/DDBJ databases">
        <title>The complete genome sequence and comparative genome analysis of Yersinia enterocolitica strain LC20.</title>
        <authorList>
            <person name="Shi G."/>
            <person name="Su M."/>
            <person name="Liang J."/>
            <person name="Gu W."/>
            <person name="Xiao Y."/>
            <person name="Zhang Z."/>
            <person name="Qiu H."/>
            <person name="Duan R."/>
            <person name="Zhang Z."/>
            <person name="Li Y."/>
            <person name="Zhang X."/>
            <person name="Ling Y."/>
            <person name="Song L."/>
            <person name="Chen M."/>
            <person name="Zhao Y."/>
            <person name="Wu J."/>
            <person name="Jing H."/>
            <person name="Xiao J."/>
            <person name="Wang X."/>
        </authorList>
    </citation>
    <scope>NUCLEOTIDE SEQUENCE [LARGE SCALE GENOMIC DNA]</scope>
    <source>
        <strain evidence="1 2">LC20</strain>
        <plasmid evidence="2">Plasmid1_80k</plasmid>
    </source>
</reference>
<evidence type="ECO:0000313" key="2">
    <source>
        <dbReference type="Proteomes" id="UP000230961"/>
    </source>
</evidence>